<dbReference type="PANTHER" id="PTHR37422">
    <property type="entry name" value="TEICHURONIC ACID BIOSYNTHESIS PROTEIN TUAE"/>
    <property type="match status" value="1"/>
</dbReference>
<dbReference type="Proteomes" id="UP000282759">
    <property type="component" value="Unassembled WGS sequence"/>
</dbReference>
<evidence type="ECO:0000256" key="2">
    <source>
        <dbReference type="ARBA" id="ARBA00022692"/>
    </source>
</evidence>
<evidence type="ECO:0000256" key="5">
    <source>
        <dbReference type="SAM" id="Phobius"/>
    </source>
</evidence>
<comment type="caution">
    <text evidence="7">The sequence shown here is derived from an EMBL/GenBank/DDBJ whole genome shotgun (WGS) entry which is preliminary data.</text>
</comment>
<organism evidence="7 8">
    <name type="scientific">Mucilaginibacter limnophilus</name>
    <dbReference type="NCBI Taxonomy" id="1932778"/>
    <lineage>
        <taxon>Bacteria</taxon>
        <taxon>Pseudomonadati</taxon>
        <taxon>Bacteroidota</taxon>
        <taxon>Sphingobacteriia</taxon>
        <taxon>Sphingobacteriales</taxon>
        <taxon>Sphingobacteriaceae</taxon>
        <taxon>Mucilaginibacter</taxon>
    </lineage>
</organism>
<feature type="transmembrane region" description="Helical" evidence="5">
    <location>
        <begin position="350"/>
        <end position="371"/>
    </location>
</feature>
<feature type="transmembrane region" description="Helical" evidence="5">
    <location>
        <begin position="128"/>
        <end position="147"/>
    </location>
</feature>
<dbReference type="PANTHER" id="PTHR37422:SF13">
    <property type="entry name" value="LIPOPOLYSACCHARIDE BIOSYNTHESIS PROTEIN PA4999-RELATED"/>
    <property type="match status" value="1"/>
</dbReference>
<keyword evidence="2 5" id="KW-0812">Transmembrane</keyword>
<feature type="transmembrane region" description="Helical" evidence="5">
    <location>
        <begin position="50"/>
        <end position="68"/>
    </location>
</feature>
<feature type="domain" description="O-antigen ligase-related" evidence="6">
    <location>
        <begin position="211"/>
        <end position="363"/>
    </location>
</feature>
<dbReference type="SUPFAM" id="SSF48452">
    <property type="entry name" value="TPR-like"/>
    <property type="match status" value="1"/>
</dbReference>
<dbReference type="EMBL" id="SACK01000013">
    <property type="protein sequence ID" value="RVT97204.1"/>
    <property type="molecule type" value="Genomic_DNA"/>
</dbReference>
<dbReference type="GO" id="GO:0016020">
    <property type="term" value="C:membrane"/>
    <property type="evidence" value="ECO:0007669"/>
    <property type="project" value="UniProtKB-SubCell"/>
</dbReference>
<evidence type="ECO:0000256" key="4">
    <source>
        <dbReference type="ARBA" id="ARBA00023136"/>
    </source>
</evidence>
<protein>
    <recommendedName>
        <fullName evidence="6">O-antigen ligase-related domain-containing protein</fullName>
    </recommendedName>
</protein>
<feature type="transmembrane region" description="Helical" evidence="5">
    <location>
        <begin position="80"/>
        <end position="98"/>
    </location>
</feature>
<dbReference type="InterPro" id="IPR007016">
    <property type="entry name" value="O-antigen_ligase-rel_domated"/>
</dbReference>
<sequence>MPVSFTKPSGLLYLTLQNGELAVLFLLFTIVPCINIGAFANAPIISKSIVFIYGLSIIFLLSSVNLVLNRIRPLTRISNIDLALLTIIGYSFLNRYYLQSRHGFSLVFIDMFSLIALYVIIRNTRINQLLLLLPAIILSGIVLAGYGCIELLTSKKALAGFSNPGPYAGYLAIIGCVALGMYVFKNQLQAVTIPLACYPKMLLFKTLPIIGIIFIAIVLPALRSRSAFLAIIAAAGYLLFCRYQLKIYGTKLMRIGLPLRLLLFSTITAVTLIALYTVYSSRIESSNGRMLIWKVTGNIIKDNLAFGVGTDGFKTYYMDAQAAYFNKHHHSPYVLLADNTYYAFNESLQFVAENGIVGVSLFALFIIALFRVKFNARFVFLIQLAVGALIAFLVFGMFAYPTQILPIKMVIVTLIALIANLDDRKVNFATSQIATGPGKQVPAIRYVAGLALFAGSVMIIYQGNILSSASFNWQNALNLYEHGNYKASLKSFDLARPYLQRDGDFMMNYGKALAFAGDNKKAMIVLIEARRYTNTEITETALGDVFKSLKRYQQAETAYIAATNMVPNRFYPLYLLAKLYNDTGNKDKAGETARLLLVKDVKIYSAAIAQMMDEMKKIAAEGKEPLNTAFN</sequence>
<feature type="transmembrane region" description="Helical" evidence="5">
    <location>
        <begin position="404"/>
        <end position="422"/>
    </location>
</feature>
<feature type="transmembrane region" description="Helical" evidence="5">
    <location>
        <begin position="257"/>
        <end position="279"/>
    </location>
</feature>
<keyword evidence="8" id="KW-1185">Reference proteome</keyword>
<feature type="transmembrane region" description="Helical" evidence="5">
    <location>
        <begin position="167"/>
        <end position="184"/>
    </location>
</feature>
<feature type="transmembrane region" description="Helical" evidence="5">
    <location>
        <begin position="378"/>
        <end position="398"/>
    </location>
</feature>
<dbReference type="AlphaFoldDB" id="A0A437MHR3"/>
<accession>A0A437MHR3</accession>
<comment type="subcellular location">
    <subcellularLocation>
        <location evidence="1">Membrane</location>
        <topology evidence="1">Multi-pass membrane protein</topology>
    </subcellularLocation>
</comment>
<gene>
    <name evidence="7" type="ORF">EOD41_19555</name>
</gene>
<feature type="transmembrane region" description="Helical" evidence="5">
    <location>
        <begin position="204"/>
        <end position="222"/>
    </location>
</feature>
<evidence type="ECO:0000313" key="7">
    <source>
        <dbReference type="EMBL" id="RVT97204.1"/>
    </source>
</evidence>
<keyword evidence="3 5" id="KW-1133">Transmembrane helix</keyword>
<dbReference type="OrthoDB" id="1454576at2"/>
<feature type="transmembrane region" description="Helical" evidence="5">
    <location>
        <begin position="104"/>
        <end position="121"/>
    </location>
</feature>
<dbReference type="Gene3D" id="1.25.40.10">
    <property type="entry name" value="Tetratricopeptide repeat domain"/>
    <property type="match status" value="1"/>
</dbReference>
<feature type="transmembrane region" description="Helical" evidence="5">
    <location>
        <begin position="443"/>
        <end position="461"/>
    </location>
</feature>
<evidence type="ECO:0000256" key="3">
    <source>
        <dbReference type="ARBA" id="ARBA00022989"/>
    </source>
</evidence>
<feature type="transmembrane region" description="Helical" evidence="5">
    <location>
        <begin position="228"/>
        <end position="245"/>
    </location>
</feature>
<proteinExistence type="predicted"/>
<dbReference type="Pfam" id="PF04932">
    <property type="entry name" value="Wzy_C"/>
    <property type="match status" value="1"/>
</dbReference>
<evidence type="ECO:0000259" key="6">
    <source>
        <dbReference type="Pfam" id="PF04932"/>
    </source>
</evidence>
<dbReference type="InterPro" id="IPR051533">
    <property type="entry name" value="WaaL-like"/>
</dbReference>
<reference evidence="7 8" key="1">
    <citation type="submission" date="2019-01" db="EMBL/GenBank/DDBJ databases">
        <authorList>
            <person name="Chen W.-M."/>
        </authorList>
    </citation>
    <scope>NUCLEOTIDE SEQUENCE [LARGE SCALE GENOMIC DNA]</scope>
    <source>
        <strain evidence="7 8">YBJ-36</strain>
    </source>
</reference>
<feature type="transmembrane region" description="Helical" evidence="5">
    <location>
        <begin position="21"/>
        <end position="44"/>
    </location>
</feature>
<evidence type="ECO:0000256" key="1">
    <source>
        <dbReference type="ARBA" id="ARBA00004141"/>
    </source>
</evidence>
<evidence type="ECO:0000313" key="8">
    <source>
        <dbReference type="Proteomes" id="UP000282759"/>
    </source>
</evidence>
<dbReference type="InterPro" id="IPR011990">
    <property type="entry name" value="TPR-like_helical_dom_sf"/>
</dbReference>
<name>A0A437MHR3_9SPHI</name>
<keyword evidence="4 5" id="KW-0472">Membrane</keyword>